<gene>
    <name evidence="2" type="ORF">VTL71DRAFT_15930</name>
</gene>
<name>A0ABR4CE90_9HELO</name>
<protein>
    <submittedName>
        <fullName evidence="2">Uncharacterized protein</fullName>
    </submittedName>
</protein>
<organism evidence="2 3">
    <name type="scientific">Oculimacula yallundae</name>
    <dbReference type="NCBI Taxonomy" id="86028"/>
    <lineage>
        <taxon>Eukaryota</taxon>
        <taxon>Fungi</taxon>
        <taxon>Dikarya</taxon>
        <taxon>Ascomycota</taxon>
        <taxon>Pezizomycotina</taxon>
        <taxon>Leotiomycetes</taxon>
        <taxon>Helotiales</taxon>
        <taxon>Ploettnerulaceae</taxon>
        <taxon>Oculimacula</taxon>
    </lineage>
</organism>
<dbReference type="Proteomes" id="UP001595075">
    <property type="component" value="Unassembled WGS sequence"/>
</dbReference>
<evidence type="ECO:0000313" key="2">
    <source>
        <dbReference type="EMBL" id="KAL2067832.1"/>
    </source>
</evidence>
<reference evidence="2 3" key="1">
    <citation type="journal article" date="2024" name="Commun. Biol.">
        <title>Comparative genomic analysis of thermophilic fungi reveals convergent evolutionary adaptations and gene losses.</title>
        <authorList>
            <person name="Steindorff A.S."/>
            <person name="Aguilar-Pontes M.V."/>
            <person name="Robinson A.J."/>
            <person name="Andreopoulos B."/>
            <person name="LaButti K."/>
            <person name="Kuo A."/>
            <person name="Mondo S."/>
            <person name="Riley R."/>
            <person name="Otillar R."/>
            <person name="Haridas S."/>
            <person name="Lipzen A."/>
            <person name="Grimwood J."/>
            <person name="Schmutz J."/>
            <person name="Clum A."/>
            <person name="Reid I.D."/>
            <person name="Moisan M.C."/>
            <person name="Butler G."/>
            <person name="Nguyen T.T.M."/>
            <person name="Dewar K."/>
            <person name="Conant G."/>
            <person name="Drula E."/>
            <person name="Henrissat B."/>
            <person name="Hansel C."/>
            <person name="Singer S."/>
            <person name="Hutchinson M.I."/>
            <person name="de Vries R.P."/>
            <person name="Natvig D.O."/>
            <person name="Powell A.J."/>
            <person name="Tsang A."/>
            <person name="Grigoriev I.V."/>
        </authorList>
    </citation>
    <scope>NUCLEOTIDE SEQUENCE [LARGE SCALE GENOMIC DNA]</scope>
    <source>
        <strain evidence="2 3">CBS 494.80</strain>
    </source>
</reference>
<dbReference type="EMBL" id="JAZHXI010000009">
    <property type="protein sequence ID" value="KAL2067832.1"/>
    <property type="molecule type" value="Genomic_DNA"/>
</dbReference>
<evidence type="ECO:0000313" key="3">
    <source>
        <dbReference type="Proteomes" id="UP001595075"/>
    </source>
</evidence>
<sequence length="95" mass="10591">MELSASTTRPRSLVAATSPSSSPSDPGSRVQYSVQYSTVQYRAFRSTPTGVGWHHVEASLQLFWYYSNDQLWPASRPLKPWVSIGYMHACQLPAA</sequence>
<feature type="compositionally biased region" description="Polar residues" evidence="1">
    <location>
        <begin position="1"/>
        <end position="10"/>
    </location>
</feature>
<comment type="caution">
    <text evidence="2">The sequence shown here is derived from an EMBL/GenBank/DDBJ whole genome shotgun (WGS) entry which is preliminary data.</text>
</comment>
<feature type="region of interest" description="Disordered" evidence="1">
    <location>
        <begin position="1"/>
        <end position="29"/>
    </location>
</feature>
<accession>A0ABR4CE90</accession>
<proteinExistence type="predicted"/>
<feature type="non-terminal residue" evidence="2">
    <location>
        <position position="95"/>
    </location>
</feature>
<feature type="compositionally biased region" description="Low complexity" evidence="1">
    <location>
        <begin position="18"/>
        <end position="28"/>
    </location>
</feature>
<evidence type="ECO:0000256" key="1">
    <source>
        <dbReference type="SAM" id="MobiDB-lite"/>
    </source>
</evidence>
<keyword evidence="3" id="KW-1185">Reference proteome</keyword>